<dbReference type="Proteomes" id="UP001152797">
    <property type="component" value="Unassembled WGS sequence"/>
</dbReference>
<dbReference type="EMBL" id="CAMXCT030001917">
    <property type="protein sequence ID" value="CAL4781490.1"/>
    <property type="molecule type" value="Genomic_DNA"/>
</dbReference>
<organism evidence="1">
    <name type="scientific">Cladocopium goreaui</name>
    <dbReference type="NCBI Taxonomy" id="2562237"/>
    <lineage>
        <taxon>Eukaryota</taxon>
        <taxon>Sar</taxon>
        <taxon>Alveolata</taxon>
        <taxon>Dinophyceae</taxon>
        <taxon>Suessiales</taxon>
        <taxon>Symbiodiniaceae</taxon>
        <taxon>Cladocopium</taxon>
    </lineage>
</organism>
<proteinExistence type="predicted"/>
<reference evidence="2 3" key="2">
    <citation type="submission" date="2024-05" db="EMBL/GenBank/DDBJ databases">
        <authorList>
            <person name="Chen Y."/>
            <person name="Shah S."/>
            <person name="Dougan E. K."/>
            <person name="Thang M."/>
            <person name="Chan C."/>
        </authorList>
    </citation>
    <scope>NUCLEOTIDE SEQUENCE [LARGE SCALE GENOMIC DNA]</scope>
</reference>
<comment type="caution">
    <text evidence="1">The sequence shown here is derived from an EMBL/GenBank/DDBJ whole genome shotgun (WGS) entry which is preliminary data.</text>
</comment>
<evidence type="ECO:0000313" key="3">
    <source>
        <dbReference type="Proteomes" id="UP001152797"/>
    </source>
</evidence>
<gene>
    <name evidence="1" type="ORF">C1SCF055_LOCUS20847</name>
</gene>
<evidence type="ECO:0000313" key="1">
    <source>
        <dbReference type="EMBL" id="CAI3994178.1"/>
    </source>
</evidence>
<dbReference type="EMBL" id="CAMXCT020001917">
    <property type="protein sequence ID" value="CAL1147553.1"/>
    <property type="molecule type" value="Genomic_DNA"/>
</dbReference>
<dbReference type="EMBL" id="CAMXCT010001917">
    <property type="protein sequence ID" value="CAI3994178.1"/>
    <property type="molecule type" value="Genomic_DNA"/>
</dbReference>
<name>A0A9P1CNP5_9DINO</name>
<dbReference type="OrthoDB" id="447439at2759"/>
<accession>A0A9P1CNP5</accession>
<evidence type="ECO:0000313" key="2">
    <source>
        <dbReference type="EMBL" id="CAL4781490.1"/>
    </source>
</evidence>
<sequence>MVQDWVDKGGAPAATPATTELLAEATQLLKSLRMPNLKVMRLSNLQPHAQMVLLDSGATHGLRPAASEEEWQSGTRTQVMLADGVTESLRLKPGTKVLLSDPLLRPENTSWIVPMGCLNELNYKLVWKDHMCHLYTKAGDKVDVELHNGCPYVAHEFGAKLLTVLEQHQIQQELKKMTLKSILTRGAAGLGNNMSIEMAMLVKLKEVMPTLPEDLALKLVPDLSVLTDPNIGLNLPWNRRKRKRLMMAKNVIIHMYSGPDASYWERRLSNEHTEVVELNLKLQLLKQSADGFAVKRLHVKDLKILLALFMPMTMSDLLVKITHCLALMTPSSLVILKNNNLEMVNHLNDMLNEINNKRAMKLNMNKVFLQELHKMNLILSKKNRPEDPEIRAAQVRSHGSRERVHAGAASAMSFLVGQTLLAEAEALEIKGEQDEADPLWIAAVVLMILGAIYAGKLAVQAGQCCMRRLQVWLSAPSTPSGEMKALAAVARISESAAAGGGIEHALKQRAGEVSEALLGGGREPICPSNRANHDWGSLSGAMDDTHKSQKCTCIPQAFWFGKQARALSLSSLEWHAEAKQTQTRQRTPKCPPQFCPDALSALKTQIETNGWLEVDVHTHFYALQSGLATCTRRDMHGLQNKPRKTTMSDADLEEVLAAMDAEGLPVEDMCDKLHLPCLLERLGAPAFLVQLIKDVHTNTWMAVGASQALATTKRGTRPGMLQKVLRLSKDAILSTTAAEVFQRTHQPDPRVRLATDRLLFAQRLWEHGPADLQHLLHREQALCQTSWMAGLQADLEWLRSLEPDAQTPVDPSDLTALFDYWQSGTPEWQKRVKGAFRRFQKQEHMMQKMHKFHGQIMKTLHTCATFQDLLPDQHEQENDHSFHVLEELMPVRPMQPRGLHRTEALQALGPHMQPKDSRSNELLLTCQRLEKIENTIFCIQTPEDAEEQKCAYWQCLTATTEGWFQRFCDSGFDAATITQLPDAWLDVAATADPNYPEWLESVYIGWGERCLEDVIARFEDGEAESLVDTAFADFIYDFPRMQALSEAAFLRQKIDRLASERGTHFPHRQPRYGTANAKERMQTALHIPSLFSQQEEWMEKIRGIKFDTIPDCTSIPRGVEARTQLPIFLVVHLFSGRRRATDRHAKLEEFALGKGYRVQVLSLDTAVSIFYGNLQASQHTWKCLTTLYKAGRVSATILGSPCETFSAARHHQPDDATEKWPRPLRSALRFFGLDGLTTKELRQAEQGPCQSEYMDFPLGADDPPAPECEAASCLPMEMGRPRC</sequence>
<protein>
    <submittedName>
        <fullName evidence="2">Copia protein</fullName>
    </submittedName>
</protein>
<keyword evidence="3" id="KW-1185">Reference proteome</keyword>
<reference evidence="1" key="1">
    <citation type="submission" date="2022-10" db="EMBL/GenBank/DDBJ databases">
        <authorList>
            <person name="Chen Y."/>
            <person name="Dougan E. K."/>
            <person name="Chan C."/>
            <person name="Rhodes N."/>
            <person name="Thang M."/>
        </authorList>
    </citation>
    <scope>NUCLEOTIDE SEQUENCE</scope>
</reference>